<comment type="caution">
    <text evidence="1">The sequence shown here is derived from an EMBL/GenBank/DDBJ whole genome shotgun (WGS) entry which is preliminary data.</text>
</comment>
<protein>
    <recommendedName>
        <fullName evidence="3">Outer membrane protein beta-barrel domain-containing protein</fullName>
    </recommendedName>
</protein>
<keyword evidence="2" id="KW-1185">Reference proteome</keyword>
<accession>A0ABP8IUL9</accession>
<proteinExistence type="predicted"/>
<dbReference type="EMBL" id="BAABHA010000001">
    <property type="protein sequence ID" value="GAA4372898.1"/>
    <property type="molecule type" value="Genomic_DNA"/>
</dbReference>
<reference evidence="2" key="1">
    <citation type="journal article" date="2019" name="Int. J. Syst. Evol. Microbiol.">
        <title>The Global Catalogue of Microorganisms (GCM) 10K type strain sequencing project: providing services to taxonomists for standard genome sequencing and annotation.</title>
        <authorList>
            <consortium name="The Broad Institute Genomics Platform"/>
            <consortium name="The Broad Institute Genome Sequencing Center for Infectious Disease"/>
            <person name="Wu L."/>
            <person name="Ma J."/>
        </authorList>
    </citation>
    <scope>NUCLEOTIDE SEQUENCE [LARGE SCALE GENOMIC DNA]</scope>
    <source>
        <strain evidence="2">JCM 17924</strain>
    </source>
</reference>
<sequence>MGGNTGVNVGTAALGKLTGAVKELAEEAADKDTVNYRPALDQVQAAALAYALDPTVATSDLYVRYGVFDRIDVGYKYSFGAHSLDAMYQFMGPIGTPEKPGGAAGANYGSIGLQFSTQRAKLPSIPFLNDAERLLGFSARRIDLLVPLVFSHSFGAEEEIGSISYGLAYSHSFLKYGFEPGKIYTGPGSGQTTQKLPSVSGRQSFGALGAFANLKIGYRYAYFLPALAIYYQNYGTYQLLNNKETKLKGVTIIPSIGVQFRIPNTRNR</sequence>
<evidence type="ECO:0000313" key="2">
    <source>
        <dbReference type="Proteomes" id="UP001500454"/>
    </source>
</evidence>
<organism evidence="1 2">
    <name type="scientific">Hymenobacter koreensis</name>
    <dbReference type="NCBI Taxonomy" id="1084523"/>
    <lineage>
        <taxon>Bacteria</taxon>
        <taxon>Pseudomonadati</taxon>
        <taxon>Bacteroidota</taxon>
        <taxon>Cytophagia</taxon>
        <taxon>Cytophagales</taxon>
        <taxon>Hymenobacteraceae</taxon>
        <taxon>Hymenobacter</taxon>
    </lineage>
</organism>
<evidence type="ECO:0008006" key="3">
    <source>
        <dbReference type="Google" id="ProtNLM"/>
    </source>
</evidence>
<name>A0ABP8IUL9_9BACT</name>
<gene>
    <name evidence="1" type="ORF">GCM10023186_02870</name>
</gene>
<dbReference type="Proteomes" id="UP001500454">
    <property type="component" value="Unassembled WGS sequence"/>
</dbReference>
<evidence type="ECO:0000313" key="1">
    <source>
        <dbReference type="EMBL" id="GAA4372898.1"/>
    </source>
</evidence>